<feature type="compositionally biased region" description="Gly residues" evidence="1">
    <location>
        <begin position="325"/>
        <end position="348"/>
    </location>
</feature>
<evidence type="ECO:0000313" key="3">
    <source>
        <dbReference type="EMBL" id="PHU38092.1"/>
    </source>
</evidence>
<keyword evidence="2" id="KW-0732">Signal</keyword>
<dbReference type="EMBL" id="PDYG01000015">
    <property type="protein sequence ID" value="PHU38092.1"/>
    <property type="molecule type" value="Genomic_DNA"/>
</dbReference>
<name>A0A2G3E484_9FIRM</name>
<reference evidence="3 4" key="1">
    <citation type="submission" date="2017-10" db="EMBL/GenBank/DDBJ databases">
        <title>Resolving the taxonomy of Roseburia spp., Eubacterium rectale and Agathobacter spp. through phylogenomic analysis.</title>
        <authorList>
            <person name="Sheridan P.O."/>
            <person name="Walker A.W."/>
            <person name="Duncan S.H."/>
            <person name="Scott K.P."/>
            <person name="Toole P.W.O."/>
            <person name="Luis P."/>
            <person name="Flint H.J."/>
        </authorList>
    </citation>
    <scope>NUCLEOTIDE SEQUENCE [LARGE SCALE GENOMIC DNA]</scope>
    <source>
        <strain evidence="3 4">JK623</strain>
    </source>
</reference>
<reference evidence="3 4" key="2">
    <citation type="submission" date="2017-10" db="EMBL/GenBank/DDBJ databases">
        <authorList>
            <person name="Banno H."/>
            <person name="Chua N.-H."/>
        </authorList>
    </citation>
    <scope>NUCLEOTIDE SEQUENCE [LARGE SCALE GENOMIC DNA]</scope>
    <source>
        <strain evidence="3 4">JK623</strain>
    </source>
</reference>
<feature type="chain" id="PRO_5038794261" description="Dockerin type 1" evidence="2">
    <location>
        <begin position="23"/>
        <end position="357"/>
    </location>
</feature>
<evidence type="ECO:0000256" key="1">
    <source>
        <dbReference type="SAM" id="MobiDB-lite"/>
    </source>
</evidence>
<feature type="region of interest" description="Disordered" evidence="1">
    <location>
        <begin position="309"/>
        <end position="357"/>
    </location>
</feature>
<dbReference type="Pfam" id="PF14262">
    <property type="entry name" value="Cthe_2159"/>
    <property type="match status" value="2"/>
</dbReference>
<evidence type="ECO:0000313" key="4">
    <source>
        <dbReference type="Proteomes" id="UP000224563"/>
    </source>
</evidence>
<dbReference type="InterPro" id="IPR025584">
    <property type="entry name" value="Cthe_2159"/>
</dbReference>
<dbReference type="RefSeq" id="WP_099385768.1">
    <property type="nucleotide sequence ID" value="NZ_JANSWH010000058.1"/>
</dbReference>
<dbReference type="Proteomes" id="UP000224563">
    <property type="component" value="Unassembled WGS sequence"/>
</dbReference>
<accession>A0A2G3E484</accession>
<protein>
    <recommendedName>
        <fullName evidence="5">Dockerin type 1</fullName>
    </recommendedName>
</protein>
<sequence>MMKKRTMILASVLLLCTLTACTGKQESTESTTISESQQSYTLQDGEDITITSAGTYEFTGEAKNVTITIKADETDEVELVLDSVSIVNDEAPAVYVASADKVSITTTDTQNSLQVSEENDQLDAAIYSEDDLELNGDGTLTITSASHGISVKDSLNITGGSINITASKDGLHAEDNDDDTVGSVSVSGGAVNITAEDDGIHATTTVEIDGGTVDLTAAECVEGTYIKINGGDITINASDDGINASQKSSAYTPTVEINDGSLKITMGAGDTDGIDSNGNIYVNGGTIDITGQSTFDYDGEAKVTGGTIIENGTETNTITNQSFGGPDGAQNGGEGRFPNGDGNGGPGGMRPEEPKAN</sequence>
<dbReference type="PROSITE" id="PS51257">
    <property type="entry name" value="PROKAR_LIPOPROTEIN"/>
    <property type="match status" value="1"/>
</dbReference>
<feature type="signal peptide" evidence="2">
    <location>
        <begin position="1"/>
        <end position="22"/>
    </location>
</feature>
<feature type="compositionally biased region" description="Low complexity" evidence="1">
    <location>
        <begin position="309"/>
        <end position="320"/>
    </location>
</feature>
<gene>
    <name evidence="3" type="ORF">CSX02_04240</name>
</gene>
<keyword evidence="4" id="KW-1185">Reference proteome</keyword>
<organism evidence="3 4">
    <name type="scientific">Agathobacter ruminis</name>
    <dbReference type="NCBI Taxonomy" id="1712665"/>
    <lineage>
        <taxon>Bacteria</taxon>
        <taxon>Bacillati</taxon>
        <taxon>Bacillota</taxon>
        <taxon>Clostridia</taxon>
        <taxon>Lachnospirales</taxon>
        <taxon>Lachnospiraceae</taxon>
        <taxon>Agathobacter</taxon>
    </lineage>
</organism>
<evidence type="ECO:0008006" key="5">
    <source>
        <dbReference type="Google" id="ProtNLM"/>
    </source>
</evidence>
<dbReference type="AlphaFoldDB" id="A0A2G3E484"/>
<comment type="caution">
    <text evidence="3">The sequence shown here is derived from an EMBL/GenBank/DDBJ whole genome shotgun (WGS) entry which is preliminary data.</text>
</comment>
<evidence type="ECO:0000256" key="2">
    <source>
        <dbReference type="SAM" id="SignalP"/>
    </source>
</evidence>
<proteinExistence type="predicted"/>